<dbReference type="PANTHER" id="PTHR30055">
    <property type="entry name" value="HTH-TYPE TRANSCRIPTIONAL REGULATOR RUTR"/>
    <property type="match status" value="1"/>
</dbReference>
<gene>
    <name evidence="4" type="ORF">SAMN02745129_0618</name>
</gene>
<dbReference type="Proteomes" id="UP000184268">
    <property type="component" value="Unassembled WGS sequence"/>
</dbReference>
<evidence type="ECO:0000313" key="5">
    <source>
        <dbReference type="Proteomes" id="UP000184268"/>
    </source>
</evidence>
<feature type="domain" description="HTH tetR-type" evidence="3">
    <location>
        <begin position="5"/>
        <end position="65"/>
    </location>
</feature>
<dbReference type="PRINTS" id="PR00455">
    <property type="entry name" value="HTHTETR"/>
</dbReference>
<protein>
    <submittedName>
        <fullName evidence="4">Transcriptional regulator, TetR family</fullName>
    </submittedName>
</protein>
<dbReference type="SUPFAM" id="SSF48498">
    <property type="entry name" value="Tetracyclin repressor-like, C-terminal domain"/>
    <property type="match status" value="1"/>
</dbReference>
<keyword evidence="5" id="KW-1185">Reference proteome</keyword>
<dbReference type="Pfam" id="PF17939">
    <property type="entry name" value="TetR_C_30"/>
    <property type="match status" value="1"/>
</dbReference>
<dbReference type="PROSITE" id="PS01081">
    <property type="entry name" value="HTH_TETR_1"/>
    <property type="match status" value="1"/>
</dbReference>
<dbReference type="SUPFAM" id="SSF46689">
    <property type="entry name" value="Homeodomain-like"/>
    <property type="match status" value="1"/>
</dbReference>
<dbReference type="STRING" id="299255.SAMN02745129_0618"/>
<dbReference type="EMBL" id="FQXG01000001">
    <property type="protein sequence ID" value="SHG75667.1"/>
    <property type="molecule type" value="Genomic_DNA"/>
</dbReference>
<dbReference type="InterPro" id="IPR036271">
    <property type="entry name" value="Tet_transcr_reg_TetR-rel_C_sf"/>
</dbReference>
<dbReference type="InterPro" id="IPR041586">
    <property type="entry name" value="PsrA_TetR_C"/>
</dbReference>
<dbReference type="AlphaFoldDB" id="A0A1M5MEU0"/>
<dbReference type="PROSITE" id="PS50977">
    <property type="entry name" value="HTH_TETR_2"/>
    <property type="match status" value="1"/>
</dbReference>
<evidence type="ECO:0000259" key="3">
    <source>
        <dbReference type="PROSITE" id="PS50977"/>
    </source>
</evidence>
<dbReference type="PANTHER" id="PTHR30055:SF235">
    <property type="entry name" value="TRANSCRIPTIONAL REGULATORY PROTEIN"/>
    <property type="match status" value="1"/>
</dbReference>
<evidence type="ECO:0000313" key="4">
    <source>
        <dbReference type="EMBL" id="SHG75667.1"/>
    </source>
</evidence>
<reference evidence="5" key="1">
    <citation type="submission" date="2016-11" db="EMBL/GenBank/DDBJ databases">
        <authorList>
            <person name="Varghese N."/>
            <person name="Submissions S."/>
        </authorList>
    </citation>
    <scope>NUCLEOTIDE SEQUENCE [LARGE SCALE GENOMIC DNA]</scope>
    <source>
        <strain evidence="5">DSM 16917</strain>
    </source>
</reference>
<dbReference type="GO" id="GO:0000976">
    <property type="term" value="F:transcription cis-regulatory region binding"/>
    <property type="evidence" value="ECO:0007669"/>
    <property type="project" value="TreeGrafter"/>
</dbReference>
<dbReference type="InterPro" id="IPR023772">
    <property type="entry name" value="DNA-bd_HTH_TetR-type_CS"/>
</dbReference>
<dbReference type="InterPro" id="IPR009057">
    <property type="entry name" value="Homeodomain-like_sf"/>
</dbReference>
<evidence type="ECO:0000256" key="1">
    <source>
        <dbReference type="ARBA" id="ARBA00023125"/>
    </source>
</evidence>
<dbReference type="Gene3D" id="1.10.357.10">
    <property type="entry name" value="Tetracycline Repressor, domain 2"/>
    <property type="match status" value="1"/>
</dbReference>
<feature type="DNA-binding region" description="H-T-H motif" evidence="2">
    <location>
        <begin position="28"/>
        <end position="47"/>
    </location>
</feature>
<dbReference type="GO" id="GO:0003700">
    <property type="term" value="F:DNA-binding transcription factor activity"/>
    <property type="evidence" value="ECO:0007669"/>
    <property type="project" value="TreeGrafter"/>
</dbReference>
<evidence type="ECO:0000256" key="2">
    <source>
        <dbReference type="PROSITE-ProRule" id="PRU00335"/>
    </source>
</evidence>
<dbReference type="RefSeq" id="WP_067664653.1">
    <property type="nucleotide sequence ID" value="NZ_FQXG01000001.1"/>
</dbReference>
<dbReference type="OrthoDB" id="2356263at2"/>
<keyword evidence="1 2" id="KW-0238">DNA-binding</keyword>
<dbReference type="InterPro" id="IPR050109">
    <property type="entry name" value="HTH-type_TetR-like_transc_reg"/>
</dbReference>
<dbReference type="Pfam" id="PF00440">
    <property type="entry name" value="TetR_N"/>
    <property type="match status" value="1"/>
</dbReference>
<name>A0A1M5MEU0_9GAMM</name>
<organism evidence="4 5">
    <name type="scientific">Ferrimonas marina</name>
    <dbReference type="NCBI Taxonomy" id="299255"/>
    <lineage>
        <taxon>Bacteria</taxon>
        <taxon>Pseudomonadati</taxon>
        <taxon>Pseudomonadota</taxon>
        <taxon>Gammaproteobacteria</taxon>
        <taxon>Alteromonadales</taxon>
        <taxon>Ferrimonadaceae</taxon>
        <taxon>Ferrimonas</taxon>
    </lineage>
</organism>
<accession>A0A1M5MEU0</accession>
<dbReference type="InterPro" id="IPR001647">
    <property type="entry name" value="HTH_TetR"/>
</dbReference>
<proteinExistence type="predicted"/>
<sequence length="219" mass="24555">MANRLSTKERILNAAEKLFAERGFSETSLRLITSKAEVNLASVNYHFGSKKELIQAVLARYLDHTMPSMQVALKPLESQPGLTLEQVFEAMVQPLMEANRIRPNGTAIYLQLLGRGYIENQGHLRWFMTTHYGSILTLIGALVHRAAPHVTPVEVFWRLHYALGTLVFTMSSFDALCDIANADFKQDNDVESVLRRIIPYVASGVSAPQPQAQPERQFG</sequence>